<dbReference type="InterPro" id="IPR050509">
    <property type="entry name" value="CoA-transferase_III"/>
</dbReference>
<dbReference type="GO" id="GO:0016740">
    <property type="term" value="F:transferase activity"/>
    <property type="evidence" value="ECO:0007669"/>
    <property type="project" value="UniProtKB-KW"/>
</dbReference>
<dbReference type="Pfam" id="PF02515">
    <property type="entry name" value="CoA_transf_3"/>
    <property type="match status" value="2"/>
</dbReference>
<dbReference type="Gene3D" id="3.40.50.10540">
    <property type="entry name" value="Crotonobetainyl-coa:carnitine coa-transferase, domain 1"/>
    <property type="match status" value="2"/>
</dbReference>
<keyword evidence="4" id="KW-1185">Reference proteome</keyword>
<dbReference type="InterPro" id="IPR023606">
    <property type="entry name" value="CoA-Trfase_III_dom_1_sf"/>
</dbReference>
<comment type="caution">
    <text evidence="3">The sequence shown here is derived from an EMBL/GenBank/DDBJ whole genome shotgun (WGS) entry which is preliminary data.</text>
</comment>
<evidence type="ECO:0000256" key="2">
    <source>
        <dbReference type="ARBA" id="ARBA00022679"/>
    </source>
</evidence>
<proteinExistence type="inferred from homology"/>
<evidence type="ECO:0000313" key="3">
    <source>
        <dbReference type="EMBL" id="NIH94485.1"/>
    </source>
</evidence>
<dbReference type="InterPro" id="IPR044855">
    <property type="entry name" value="CoA-Trfase_III_dom3_sf"/>
</dbReference>
<dbReference type="Proteomes" id="UP000547444">
    <property type="component" value="Unassembled WGS sequence"/>
</dbReference>
<dbReference type="Gene3D" id="3.30.1540.10">
    <property type="entry name" value="formyl-coa transferase, domain 3"/>
    <property type="match status" value="2"/>
</dbReference>
<dbReference type="AlphaFoldDB" id="A0A7X5TXB4"/>
<dbReference type="PANTHER" id="PTHR48228:SF6">
    <property type="entry name" value="L-CARNITINE COA-TRANSFERASE"/>
    <property type="match status" value="1"/>
</dbReference>
<dbReference type="SUPFAM" id="SSF89796">
    <property type="entry name" value="CoA-transferase family III (CaiB/BaiF)"/>
    <property type="match status" value="2"/>
</dbReference>
<gene>
    <name evidence="3" type="ORF">FHU31_001441</name>
</gene>
<sequence>MTALGAPLAGLRVVDTTVGEAGQVTRLLADLGADVAKIEPPAGCPGRLRPPLVNSHSLTFALHHANKRSVVLDPADDEDRRRFLDLVGAADIVVDSGITGQVGAFGTTCEALADRFLHLVAMSVTDFGLHGPRSGWRATDAVLVAMTSVLSRSGAPDGPPVLPPNGIASSTAATQAAWAVLVAYHHRLRTGRGDYIDFSRFEAVLQALDPPFGAQGQAAAARGRSAAPRGRPKNQDAYPIVACRDGWVRICILAPRQWRAMWSWLGEPAEFQDPKYDTISARAADFPQIRALIGELFAGQTAADLVAQGAARGVPVAGILTPAEVLSGEHFNAVSAWTEADIADGTRVTVPDGCVVIDGGRAGVRWLGPRAGESAAVWADRPAVADGVESVRRPLEGIRILDLGVIVAGGELGRLFADMGAEVIKIESPSYPDGLRQARPGQAMSESFAWTHRNQWGLGLDLRARGGSEVFGRLVQRADAVFANFKPGTLTSLGFSFDSLQQLNPGIILTESSAFGDGGPWSSRLGYGPLVRASTGITQLWANDDPEGRYPFSDAVTVYPDHVVARLAAIATLAALIRRRRTDRGAHIHISQAETAVSQLDVLYAAHWAREAGSSVTDDPAVHGVYPCAGDDEWCVITIGSDDEWHSVLQVLGATAVEADPRFAGAENRARHRAELTAMLAEFTRRLDPQSAAAALQDRGVAAAPMLRGADILDEPQVRARGLYSVMEHPLFDTGLPAETGPAPYRRIPPADLRPAPVLGEHTIEVCQTVLSMDRAEIEHHLADGVLFVPSTPKPTAQEQLA</sequence>
<organism evidence="3 4">
    <name type="scientific">Mycolicibacterium fluoranthenivorans</name>
    <dbReference type="NCBI Taxonomy" id="258505"/>
    <lineage>
        <taxon>Bacteria</taxon>
        <taxon>Bacillati</taxon>
        <taxon>Actinomycetota</taxon>
        <taxon>Actinomycetes</taxon>
        <taxon>Mycobacteriales</taxon>
        <taxon>Mycobacteriaceae</taxon>
        <taxon>Mycolicibacterium</taxon>
    </lineage>
</organism>
<accession>A0A7X5TXB4</accession>
<protein>
    <submittedName>
        <fullName evidence="3">Crotonobetainyl-CoA:carnitine CoA-transferase CaiB-like acyl-CoA transferase</fullName>
    </submittedName>
</protein>
<dbReference type="PANTHER" id="PTHR48228">
    <property type="entry name" value="SUCCINYL-COA--D-CITRAMALATE COA-TRANSFERASE"/>
    <property type="match status" value="1"/>
</dbReference>
<evidence type="ECO:0000256" key="1">
    <source>
        <dbReference type="ARBA" id="ARBA00008383"/>
    </source>
</evidence>
<keyword evidence="2 3" id="KW-0808">Transferase</keyword>
<reference evidence="3 4" key="1">
    <citation type="submission" date="2020-03" db="EMBL/GenBank/DDBJ databases">
        <title>Sequencing the genomes of 1000 actinobacteria strains.</title>
        <authorList>
            <person name="Klenk H.-P."/>
        </authorList>
    </citation>
    <scope>NUCLEOTIDE SEQUENCE [LARGE SCALE GENOMIC DNA]</scope>
    <source>
        <strain evidence="3 4">DSM 44556</strain>
    </source>
</reference>
<dbReference type="RefSeq" id="WP_167157026.1">
    <property type="nucleotide sequence ID" value="NZ_JAANOW010000001.1"/>
</dbReference>
<evidence type="ECO:0000313" key="4">
    <source>
        <dbReference type="Proteomes" id="UP000547444"/>
    </source>
</evidence>
<dbReference type="EMBL" id="JAANOW010000001">
    <property type="protein sequence ID" value="NIH94485.1"/>
    <property type="molecule type" value="Genomic_DNA"/>
</dbReference>
<name>A0A7X5TXB4_9MYCO</name>
<comment type="similarity">
    <text evidence="1">Belongs to the CoA-transferase III family.</text>
</comment>
<dbReference type="InterPro" id="IPR003673">
    <property type="entry name" value="CoA-Trfase_fam_III"/>
</dbReference>